<organism evidence="4 5">
    <name type="scientific">Ditylenchus dipsaci</name>
    <dbReference type="NCBI Taxonomy" id="166011"/>
    <lineage>
        <taxon>Eukaryota</taxon>
        <taxon>Metazoa</taxon>
        <taxon>Ecdysozoa</taxon>
        <taxon>Nematoda</taxon>
        <taxon>Chromadorea</taxon>
        <taxon>Rhabditida</taxon>
        <taxon>Tylenchina</taxon>
        <taxon>Tylenchomorpha</taxon>
        <taxon>Sphaerularioidea</taxon>
        <taxon>Anguinidae</taxon>
        <taxon>Anguininae</taxon>
        <taxon>Ditylenchus</taxon>
    </lineage>
</organism>
<reference evidence="5" key="1">
    <citation type="submission" date="2022-11" db="UniProtKB">
        <authorList>
            <consortium name="WormBaseParasite"/>
        </authorList>
    </citation>
    <scope>IDENTIFICATION</scope>
</reference>
<evidence type="ECO:0000259" key="3">
    <source>
        <dbReference type="Pfam" id="PF15035"/>
    </source>
</evidence>
<dbReference type="AlphaFoldDB" id="A0A915EFJ1"/>
<protein>
    <recommendedName>
        <fullName evidence="3">Rootletin-like coiled-coil domain-containing protein</fullName>
    </recommendedName>
</protein>
<evidence type="ECO:0000256" key="1">
    <source>
        <dbReference type="ARBA" id="ARBA00023054"/>
    </source>
</evidence>
<proteinExistence type="predicted"/>
<dbReference type="Pfam" id="PF15035">
    <property type="entry name" value="Rootletin"/>
    <property type="match status" value="1"/>
</dbReference>
<name>A0A915EFJ1_9BILA</name>
<evidence type="ECO:0000256" key="2">
    <source>
        <dbReference type="SAM" id="MobiDB-lite"/>
    </source>
</evidence>
<evidence type="ECO:0000313" key="4">
    <source>
        <dbReference type="Proteomes" id="UP000887574"/>
    </source>
</evidence>
<keyword evidence="1" id="KW-0175">Coiled coil</keyword>
<dbReference type="InterPro" id="IPR055167">
    <property type="entry name" value="Rootletin-like_CC"/>
</dbReference>
<feature type="region of interest" description="Disordered" evidence="2">
    <location>
        <begin position="310"/>
        <end position="363"/>
    </location>
</feature>
<keyword evidence="4" id="KW-1185">Reference proteome</keyword>
<feature type="compositionally biased region" description="Basic and acidic residues" evidence="2">
    <location>
        <begin position="336"/>
        <end position="357"/>
    </location>
</feature>
<feature type="region of interest" description="Disordered" evidence="2">
    <location>
        <begin position="407"/>
        <end position="428"/>
    </location>
</feature>
<dbReference type="Proteomes" id="UP000887574">
    <property type="component" value="Unplaced"/>
</dbReference>
<evidence type="ECO:0000313" key="5">
    <source>
        <dbReference type="WBParaSite" id="jg6142"/>
    </source>
</evidence>
<dbReference type="WBParaSite" id="jg6142">
    <property type="protein sequence ID" value="jg6142"/>
    <property type="gene ID" value="jg6142"/>
</dbReference>
<accession>A0A915EFJ1</accession>
<feature type="domain" description="Rootletin-like coiled-coil" evidence="3">
    <location>
        <begin position="43"/>
        <end position="253"/>
    </location>
</feature>
<sequence length="428" mass="49422">MSGEIGDGRQLGVSNPSTSVSLPLLTVSADDLYQVPFDLNNYRRRIDAGVEEQRRQREIIEGLQDKVLKCRLKSAEPGILSLVPFSQIHFASTSKSIGFDRNVSLSSPGLHILESNSPPFLYNRLIQKGYDDEQEDLHNFGERLRNEQLRNLFLEEMVESLRHQVEATLGSNEVLSGDVVHLSECLQRETFARREDAQLVADRTMKQKIFLETFYQRLHELWIEFCALKRKVTDARNDIGFDLETQKSEFLRLRKTLEILVGQTKSDQSRHEKTSKAHEEAMEDIVRKYEELVRKNIEIELEKDKLARESNKLESSLSRTNEEKEGLENVLQRIHRLPEVKSMLDKRTRSDSPDVREGSSPSLRNASVLADVRSAFKFQTSEAESYKRKYEQARYKQTELLSQTSQLETDLREAYSQQNAEKSAHQDT</sequence>